<dbReference type="CDD" id="cd06583">
    <property type="entry name" value="PGRP"/>
    <property type="match status" value="1"/>
</dbReference>
<dbReference type="EMBL" id="CP108253">
    <property type="protein sequence ID" value="WTU42637.1"/>
    <property type="molecule type" value="Genomic_DNA"/>
</dbReference>
<dbReference type="NCBIfam" id="NF038080">
    <property type="entry name" value="PG_bind_siph"/>
    <property type="match status" value="1"/>
</dbReference>
<gene>
    <name evidence="3" type="ORF">OHV25_25210</name>
</gene>
<dbReference type="GO" id="GO:0008745">
    <property type="term" value="F:N-acetylmuramoyl-L-alanine amidase activity"/>
    <property type="evidence" value="ECO:0007669"/>
    <property type="project" value="InterPro"/>
</dbReference>
<sequence>MQFVTRARWGARPSRYSLTYIGSTRGVKIHYEGTAVPASLARPESHGSCAGRVRAIQASHLANREEDYSDIAYNAMVCPHGYVYEGRGAHKKTAANGNQPLNIAHYSVCAMVGSSGLTQPTDAQLGGLRDAIEWLRASGGAGSEIRGHRDGYATDCPGAPLYAWVQRGAPRPGGSGTPTPAYEPFPGVGFFQRSPRSPIITAMGTRLVAEGCSAYVEGPGPQWTDADRASYAKWQRRLGYRGADADGWPGPTSWEALHVPNV</sequence>
<evidence type="ECO:0000259" key="2">
    <source>
        <dbReference type="SMART" id="SM00701"/>
    </source>
</evidence>
<dbReference type="InterPro" id="IPR002502">
    <property type="entry name" value="Amidase_domain"/>
</dbReference>
<protein>
    <submittedName>
        <fullName evidence="3">Peptidoglycan-binding protein</fullName>
    </submittedName>
</protein>
<dbReference type="AlphaFoldDB" id="A0AAU2H2V5"/>
<reference evidence="3" key="1">
    <citation type="submission" date="2022-10" db="EMBL/GenBank/DDBJ databases">
        <title>The complete genomes of actinobacterial strains from the NBC collection.</title>
        <authorList>
            <person name="Joergensen T.S."/>
            <person name="Alvarez Arevalo M."/>
            <person name="Sterndorff E.B."/>
            <person name="Faurdal D."/>
            <person name="Vuksanovic O."/>
            <person name="Mourched A.-S."/>
            <person name="Charusanti P."/>
            <person name="Shaw S."/>
            <person name="Blin K."/>
            <person name="Weber T."/>
        </authorList>
    </citation>
    <scope>NUCLEOTIDE SEQUENCE</scope>
    <source>
        <strain evidence="3">NBC_00060</strain>
    </source>
</reference>
<accession>A0AAU2H2V5</accession>
<dbReference type="SUPFAM" id="SSF55846">
    <property type="entry name" value="N-acetylmuramoyl-L-alanine amidase-like"/>
    <property type="match status" value="1"/>
</dbReference>
<organism evidence="3">
    <name type="scientific">Streptomyces sp. NBC_00060</name>
    <dbReference type="NCBI Taxonomy" id="2975636"/>
    <lineage>
        <taxon>Bacteria</taxon>
        <taxon>Bacillati</taxon>
        <taxon>Actinomycetota</taxon>
        <taxon>Actinomycetes</taxon>
        <taxon>Kitasatosporales</taxon>
        <taxon>Streptomycetaceae</taxon>
        <taxon>Streptomyces</taxon>
    </lineage>
</organism>
<dbReference type="GO" id="GO:0008270">
    <property type="term" value="F:zinc ion binding"/>
    <property type="evidence" value="ECO:0007669"/>
    <property type="project" value="InterPro"/>
</dbReference>
<feature type="domain" description="Peptidoglycan recognition protein family" evidence="2">
    <location>
        <begin position="1"/>
        <end position="152"/>
    </location>
</feature>
<dbReference type="Pfam" id="PF01510">
    <property type="entry name" value="Amidase_2"/>
    <property type="match status" value="1"/>
</dbReference>
<proteinExistence type="inferred from homology"/>
<dbReference type="InterPro" id="IPR006619">
    <property type="entry name" value="PGRP_domain_met/bac"/>
</dbReference>
<comment type="similarity">
    <text evidence="1">Belongs to the N-acetylmuramoyl-L-alanine amidase 2 family.</text>
</comment>
<name>A0AAU2H2V5_9ACTN</name>
<evidence type="ECO:0000256" key="1">
    <source>
        <dbReference type="ARBA" id="ARBA00007553"/>
    </source>
</evidence>
<dbReference type="PANTHER" id="PTHR11022:SF41">
    <property type="entry name" value="PEPTIDOGLYCAN-RECOGNITION PROTEIN LC-RELATED"/>
    <property type="match status" value="1"/>
</dbReference>
<dbReference type="InterPro" id="IPR015510">
    <property type="entry name" value="PGRP"/>
</dbReference>
<evidence type="ECO:0000313" key="3">
    <source>
        <dbReference type="EMBL" id="WTU42637.1"/>
    </source>
</evidence>
<dbReference type="SMART" id="SM00701">
    <property type="entry name" value="PGRP"/>
    <property type="match status" value="1"/>
</dbReference>
<dbReference type="InterPro" id="IPR047763">
    <property type="entry name" value="PG_bind_dom_phiBT1-type"/>
</dbReference>
<dbReference type="PANTHER" id="PTHR11022">
    <property type="entry name" value="PEPTIDOGLYCAN RECOGNITION PROTEIN"/>
    <property type="match status" value="1"/>
</dbReference>
<dbReference type="Gene3D" id="3.40.80.10">
    <property type="entry name" value="Peptidoglycan recognition protein-like"/>
    <property type="match status" value="1"/>
</dbReference>
<dbReference type="GO" id="GO:0009253">
    <property type="term" value="P:peptidoglycan catabolic process"/>
    <property type="evidence" value="ECO:0007669"/>
    <property type="project" value="InterPro"/>
</dbReference>
<dbReference type="InterPro" id="IPR036505">
    <property type="entry name" value="Amidase/PGRP_sf"/>
</dbReference>